<feature type="domain" description="EngA-type G" evidence="12">
    <location>
        <begin position="4"/>
        <end position="169"/>
    </location>
</feature>
<dbReference type="NCBIfam" id="TIGR03594">
    <property type="entry name" value="GTPase_EngA"/>
    <property type="match status" value="1"/>
</dbReference>
<dbReference type="PANTHER" id="PTHR43834">
    <property type="entry name" value="GTPASE DER"/>
    <property type="match status" value="1"/>
</dbReference>
<dbReference type="Gene3D" id="3.40.50.300">
    <property type="entry name" value="P-loop containing nucleotide triphosphate hydrolases"/>
    <property type="match status" value="2"/>
</dbReference>
<keyword evidence="4 11" id="KW-0677">Repeat</keyword>
<evidence type="ECO:0000313" key="13">
    <source>
        <dbReference type="EMBL" id="QSQ09758.1"/>
    </source>
</evidence>
<evidence type="ECO:0000313" key="14">
    <source>
        <dbReference type="Proteomes" id="UP000662904"/>
    </source>
</evidence>
<keyword evidence="14" id="KW-1185">Reference proteome</keyword>
<comment type="subunit">
    <text evidence="9">Associates with the 50S ribosomal subunit.</text>
</comment>
<feature type="binding site" evidence="9">
    <location>
        <begin position="57"/>
        <end position="61"/>
    </location>
    <ligand>
        <name>GTP</name>
        <dbReference type="ChEBI" id="CHEBI:37565"/>
        <label>1</label>
    </ligand>
</feature>
<dbReference type="GO" id="GO:0005525">
    <property type="term" value="F:GTP binding"/>
    <property type="evidence" value="ECO:0007669"/>
    <property type="project" value="UniProtKB-UniRule"/>
</dbReference>
<evidence type="ECO:0000256" key="11">
    <source>
        <dbReference type="RuleBase" id="RU004481"/>
    </source>
</evidence>
<dbReference type="PANTHER" id="PTHR43834:SF6">
    <property type="entry name" value="GTPASE DER"/>
    <property type="match status" value="1"/>
</dbReference>
<dbReference type="Pfam" id="PF14714">
    <property type="entry name" value="KH_dom-like"/>
    <property type="match status" value="1"/>
</dbReference>
<feature type="binding site" evidence="9">
    <location>
        <begin position="120"/>
        <end position="123"/>
    </location>
    <ligand>
        <name>GTP</name>
        <dbReference type="ChEBI" id="CHEBI:37565"/>
        <label>1</label>
    </ligand>
</feature>
<reference evidence="13" key="1">
    <citation type="submission" date="2020-07" db="EMBL/GenBank/DDBJ databases">
        <title>Koleobacter methoxysyntrophicus gen. nov., sp. nov., a novel anaerobic bacterium isolated from deep subsurface oil field and proposal of Koleobacterales ord. nov. in the phylum Firmicutes.</title>
        <authorList>
            <person name="Sakamoto S."/>
            <person name="Tamaki H."/>
        </authorList>
    </citation>
    <scope>NUCLEOTIDE SEQUENCE</scope>
    <source>
        <strain evidence="13">NRmbB1</strain>
    </source>
</reference>
<proteinExistence type="inferred from homology"/>
<evidence type="ECO:0000256" key="7">
    <source>
        <dbReference type="ARBA" id="ARBA00032345"/>
    </source>
</evidence>
<dbReference type="CDD" id="cd01895">
    <property type="entry name" value="EngA2"/>
    <property type="match status" value="1"/>
</dbReference>
<dbReference type="FunFam" id="3.40.50.300:FF:000040">
    <property type="entry name" value="GTPase Der"/>
    <property type="match status" value="1"/>
</dbReference>
<dbReference type="PRINTS" id="PR00326">
    <property type="entry name" value="GTP1OBG"/>
</dbReference>
<evidence type="ECO:0000256" key="6">
    <source>
        <dbReference type="ARBA" id="ARBA00023134"/>
    </source>
</evidence>
<dbReference type="KEGG" id="kme:H0A61_02138"/>
<dbReference type="RefSeq" id="WP_206707097.1">
    <property type="nucleotide sequence ID" value="NZ_CP059066.1"/>
</dbReference>
<evidence type="ECO:0000256" key="3">
    <source>
        <dbReference type="ARBA" id="ARBA00022517"/>
    </source>
</evidence>
<evidence type="ECO:0000256" key="9">
    <source>
        <dbReference type="HAMAP-Rule" id="MF_00195"/>
    </source>
</evidence>
<sequence length="437" mass="49148">MDNPIVAIVGRPNVGKSTLFNKIVGKRISIVDNLPGVTRDRIYADAEWLNRGFTLIDTGGIEVDVKNEIHQQVKYQAEVAINTADVIIFLVDAKEGLTPSDQEVAELLRRSAKPIILAANKVDNFNDIPEGIYDFFALGFGEPVMISSALGLNIGDLLDRVVERFQKIEKIKYGEDVIKVAVVGKPNVGKSSLINAILGEERVIVSDIPGTTRDAVDTPFEKNGQKYVFIDTAGIRKKSKISESIEYYSVLRGFKAIERADIVLIVIDALEGITEQDKKISGFAHDTGKASIIVVNKWDLIEKDHTTMDKYRKDIRNKLAFMQYAPIIFVSVKTGKRVTRILDLVKFVSDQYSMRIQTSILNRIISDAVAVVEPPSFKGRKLKVYYVTQSSTRPPTFNFFVNDPNLIHFSYQRYLENQLRASFGLEGTPLKFYFKKR</sequence>
<feature type="binding site" evidence="9">
    <location>
        <begin position="10"/>
        <end position="17"/>
    </location>
    <ligand>
        <name>GTP</name>
        <dbReference type="ChEBI" id="CHEBI:37565"/>
        <label>1</label>
    </ligand>
</feature>
<dbReference type="HAMAP" id="MF_00195">
    <property type="entry name" value="GTPase_Der"/>
    <property type="match status" value="1"/>
</dbReference>
<feature type="binding site" evidence="9">
    <location>
        <begin position="184"/>
        <end position="191"/>
    </location>
    <ligand>
        <name>GTP</name>
        <dbReference type="ChEBI" id="CHEBI:37565"/>
        <label>2</label>
    </ligand>
</feature>
<evidence type="ECO:0000256" key="4">
    <source>
        <dbReference type="ARBA" id="ARBA00022737"/>
    </source>
</evidence>
<dbReference type="PIRSF" id="PIRSF006485">
    <property type="entry name" value="GTP-binding_EngA"/>
    <property type="match status" value="1"/>
</dbReference>
<keyword evidence="6 9" id="KW-0342">GTP-binding</keyword>
<keyword evidence="3 9" id="KW-0690">Ribosome biogenesis</keyword>
<evidence type="ECO:0000259" key="12">
    <source>
        <dbReference type="PROSITE" id="PS51712"/>
    </source>
</evidence>
<name>A0A8A0RQC6_9FIRM</name>
<dbReference type="FunFam" id="3.30.300.20:FF:000004">
    <property type="entry name" value="GTPase Der"/>
    <property type="match status" value="1"/>
</dbReference>
<dbReference type="EMBL" id="CP059066">
    <property type="protein sequence ID" value="QSQ09758.1"/>
    <property type="molecule type" value="Genomic_DNA"/>
</dbReference>
<dbReference type="InterPro" id="IPR003593">
    <property type="entry name" value="AAA+_ATPase"/>
</dbReference>
<feature type="binding site" evidence="9">
    <location>
        <begin position="296"/>
        <end position="299"/>
    </location>
    <ligand>
        <name>GTP</name>
        <dbReference type="ChEBI" id="CHEBI:37565"/>
        <label>2</label>
    </ligand>
</feature>
<evidence type="ECO:0000256" key="2">
    <source>
        <dbReference type="ARBA" id="ARBA00020953"/>
    </source>
</evidence>
<dbReference type="InterPro" id="IPR027417">
    <property type="entry name" value="P-loop_NTPase"/>
</dbReference>
<dbReference type="InterPro" id="IPR005225">
    <property type="entry name" value="Small_GTP-bd"/>
</dbReference>
<evidence type="ECO:0000256" key="1">
    <source>
        <dbReference type="ARBA" id="ARBA00008279"/>
    </source>
</evidence>
<dbReference type="CDD" id="cd01894">
    <property type="entry name" value="EngA1"/>
    <property type="match status" value="1"/>
</dbReference>
<keyword evidence="5 9" id="KW-0547">Nucleotide-binding</keyword>
<feature type="binding site" evidence="9">
    <location>
        <begin position="231"/>
        <end position="235"/>
    </location>
    <ligand>
        <name>GTP</name>
        <dbReference type="ChEBI" id="CHEBI:37565"/>
        <label>2</label>
    </ligand>
</feature>
<protein>
    <recommendedName>
        <fullName evidence="2 9">GTPase Der</fullName>
    </recommendedName>
    <alternativeName>
        <fullName evidence="7 9">GTP-binding protein EngA</fullName>
    </alternativeName>
</protein>
<organism evidence="13 14">
    <name type="scientific">Koleobacter methoxysyntrophicus</name>
    <dbReference type="NCBI Taxonomy" id="2751313"/>
    <lineage>
        <taxon>Bacteria</taxon>
        <taxon>Bacillati</taxon>
        <taxon>Bacillota</taxon>
        <taxon>Clostridia</taxon>
        <taxon>Koleobacterales</taxon>
        <taxon>Koleobacteraceae</taxon>
        <taxon>Koleobacter</taxon>
    </lineage>
</organism>
<dbReference type="Proteomes" id="UP000662904">
    <property type="component" value="Chromosome"/>
</dbReference>
<feature type="domain" description="EngA-type G" evidence="12">
    <location>
        <begin position="178"/>
        <end position="353"/>
    </location>
</feature>
<dbReference type="NCBIfam" id="TIGR00231">
    <property type="entry name" value="small_GTP"/>
    <property type="match status" value="2"/>
</dbReference>
<dbReference type="SUPFAM" id="SSF52540">
    <property type="entry name" value="P-loop containing nucleoside triphosphate hydrolases"/>
    <property type="match status" value="2"/>
</dbReference>
<dbReference type="InterPro" id="IPR032859">
    <property type="entry name" value="KH_dom-like"/>
</dbReference>
<dbReference type="InterPro" id="IPR016484">
    <property type="entry name" value="GTPase_Der"/>
</dbReference>
<dbReference type="PROSITE" id="PS51712">
    <property type="entry name" value="G_ENGA"/>
    <property type="match status" value="2"/>
</dbReference>
<dbReference type="GO" id="GO:0042254">
    <property type="term" value="P:ribosome biogenesis"/>
    <property type="evidence" value="ECO:0007669"/>
    <property type="project" value="UniProtKB-KW"/>
</dbReference>
<dbReference type="AlphaFoldDB" id="A0A8A0RQC6"/>
<dbReference type="Pfam" id="PF01926">
    <property type="entry name" value="MMR_HSR1"/>
    <property type="match status" value="2"/>
</dbReference>
<comment type="function">
    <text evidence="8 9 11">GTPase that plays an essential role in the late steps of ribosome biogenesis.</text>
</comment>
<evidence type="ECO:0000256" key="10">
    <source>
        <dbReference type="PROSITE-ProRule" id="PRU01049"/>
    </source>
</evidence>
<evidence type="ECO:0000256" key="5">
    <source>
        <dbReference type="ARBA" id="ARBA00022741"/>
    </source>
</evidence>
<dbReference type="InterPro" id="IPR015946">
    <property type="entry name" value="KH_dom-like_a/b"/>
</dbReference>
<gene>
    <name evidence="13" type="primary">der_1</name>
    <name evidence="9" type="synonym">der</name>
    <name evidence="13" type="ORF">H0A61_02138</name>
</gene>
<dbReference type="SMART" id="SM00382">
    <property type="entry name" value="AAA"/>
    <property type="match status" value="2"/>
</dbReference>
<dbReference type="FunFam" id="3.40.50.300:FF:000057">
    <property type="entry name" value="GTPase Der"/>
    <property type="match status" value="1"/>
</dbReference>
<dbReference type="InterPro" id="IPR031166">
    <property type="entry name" value="G_ENGA"/>
</dbReference>
<comment type="similarity">
    <text evidence="1 9 10 11">Belongs to the TRAFAC class TrmE-Era-EngA-EngB-Septin-like GTPase superfamily. EngA (Der) GTPase family.</text>
</comment>
<evidence type="ECO:0000256" key="8">
    <source>
        <dbReference type="ARBA" id="ARBA00053470"/>
    </source>
</evidence>
<dbReference type="InterPro" id="IPR006073">
    <property type="entry name" value="GTP-bd"/>
</dbReference>
<dbReference type="Gene3D" id="3.30.300.20">
    <property type="match status" value="1"/>
</dbReference>
<accession>A0A8A0RQC6</accession>
<dbReference type="GO" id="GO:0043022">
    <property type="term" value="F:ribosome binding"/>
    <property type="evidence" value="ECO:0007669"/>
    <property type="project" value="TreeGrafter"/>
</dbReference>